<dbReference type="Pfam" id="PF05010">
    <property type="entry name" value="TACC_C"/>
    <property type="match status" value="1"/>
</dbReference>
<name>A0A7E4UQG7_PANRE</name>
<keyword evidence="4 6" id="KW-0175">Coiled coil</keyword>
<evidence type="ECO:0000256" key="3">
    <source>
        <dbReference type="ARBA" id="ARBA00022490"/>
    </source>
</evidence>
<evidence type="ECO:0000256" key="1">
    <source>
        <dbReference type="ARBA" id="ARBA00004245"/>
    </source>
</evidence>
<evidence type="ECO:0000256" key="4">
    <source>
        <dbReference type="ARBA" id="ARBA00023054"/>
    </source>
</evidence>
<dbReference type="GO" id="GO:0005856">
    <property type="term" value="C:cytoskeleton"/>
    <property type="evidence" value="ECO:0007669"/>
    <property type="project" value="UniProtKB-SubCell"/>
</dbReference>
<feature type="compositionally biased region" description="Polar residues" evidence="7">
    <location>
        <begin position="41"/>
        <end position="50"/>
    </location>
</feature>
<reference evidence="10" key="2">
    <citation type="submission" date="2020-10" db="UniProtKB">
        <authorList>
            <consortium name="WormBaseParasite"/>
        </authorList>
    </citation>
    <scope>IDENTIFICATION</scope>
</reference>
<feature type="region of interest" description="Disordered" evidence="7">
    <location>
        <begin position="1"/>
        <end position="59"/>
    </location>
</feature>
<evidence type="ECO:0000313" key="10">
    <source>
        <dbReference type="WBParaSite" id="Pan_g11527.t1"/>
    </source>
</evidence>
<organism evidence="9 10">
    <name type="scientific">Panagrellus redivivus</name>
    <name type="common">Microworm</name>
    <dbReference type="NCBI Taxonomy" id="6233"/>
    <lineage>
        <taxon>Eukaryota</taxon>
        <taxon>Metazoa</taxon>
        <taxon>Ecdysozoa</taxon>
        <taxon>Nematoda</taxon>
        <taxon>Chromadorea</taxon>
        <taxon>Rhabditida</taxon>
        <taxon>Tylenchina</taxon>
        <taxon>Panagrolaimomorpha</taxon>
        <taxon>Panagrolaimoidea</taxon>
        <taxon>Panagrolaimidae</taxon>
        <taxon>Panagrellus</taxon>
    </lineage>
</organism>
<feature type="domain" description="Transforming acidic coiled-coil-containing protein C-terminal" evidence="8">
    <location>
        <begin position="149"/>
        <end position="284"/>
    </location>
</feature>
<evidence type="ECO:0000256" key="5">
    <source>
        <dbReference type="ARBA" id="ARBA00023212"/>
    </source>
</evidence>
<comment type="similarity">
    <text evidence="2">Belongs to the TACC family.</text>
</comment>
<reference evidence="9" key="1">
    <citation type="journal article" date="2013" name="Genetics">
        <title>The draft genome and transcriptome of Panagrellus redivivus are shaped by the harsh demands of a free-living lifestyle.</title>
        <authorList>
            <person name="Srinivasan J."/>
            <person name="Dillman A.R."/>
            <person name="Macchietto M.G."/>
            <person name="Heikkinen L."/>
            <person name="Lakso M."/>
            <person name="Fracchia K.M."/>
            <person name="Antoshechkin I."/>
            <person name="Mortazavi A."/>
            <person name="Wong G."/>
            <person name="Sternberg P.W."/>
        </authorList>
    </citation>
    <scope>NUCLEOTIDE SEQUENCE [LARGE SCALE GENOMIC DNA]</scope>
    <source>
        <strain evidence="9">MT8872</strain>
    </source>
</reference>
<evidence type="ECO:0000256" key="6">
    <source>
        <dbReference type="SAM" id="Coils"/>
    </source>
</evidence>
<evidence type="ECO:0000259" key="8">
    <source>
        <dbReference type="Pfam" id="PF05010"/>
    </source>
</evidence>
<dbReference type="Gene3D" id="1.20.5.1700">
    <property type="match status" value="1"/>
</dbReference>
<proteinExistence type="inferred from homology"/>
<dbReference type="InterPro" id="IPR007707">
    <property type="entry name" value="TACC_C"/>
</dbReference>
<keyword evidence="5" id="KW-0206">Cytoskeleton</keyword>
<comment type="subcellular location">
    <subcellularLocation>
        <location evidence="1">Cytoplasm</location>
        <location evidence="1">Cytoskeleton</location>
    </subcellularLocation>
</comment>
<keyword evidence="3" id="KW-0963">Cytoplasm</keyword>
<keyword evidence="9" id="KW-1185">Reference proteome</keyword>
<dbReference type="WBParaSite" id="Pan_g11527.t1">
    <property type="protein sequence ID" value="Pan_g11527.t1"/>
    <property type="gene ID" value="Pan_g11527"/>
</dbReference>
<protein>
    <submittedName>
        <fullName evidence="10">TACC_C domain-containing protein</fullName>
    </submittedName>
</protein>
<sequence>MSAVPNMDMEDVEEGHFDRTKTMILSKSKLRPNLPEMPSTPHGNSENTTTPRERNHQRRCTVTVAENPIASEIAQLLNEVADENPDDIIVAVQRKMTAYLALKESKWQDEARAASQKQAALYQARVDEATRKAAHYKPSAVAGPERSSPDQNVEYLIAENNENRDKYLEAVRIIGEMAKQHENFVLKEKNFEEQVAKYNADNNEREAVIEELTRRYYELRTEAETKINEANREIDRIMKQHEDDTLGLRTRYRRQEMTIKSLEAQLQRLELEKQELMDMCDSLVEKHDTSLAAAVE</sequence>
<feature type="coiled-coil region" evidence="6">
    <location>
        <begin position="195"/>
        <end position="286"/>
    </location>
</feature>
<dbReference type="Proteomes" id="UP000492821">
    <property type="component" value="Unassembled WGS sequence"/>
</dbReference>
<evidence type="ECO:0000256" key="2">
    <source>
        <dbReference type="ARBA" id="ARBA00009423"/>
    </source>
</evidence>
<evidence type="ECO:0000256" key="7">
    <source>
        <dbReference type="SAM" id="MobiDB-lite"/>
    </source>
</evidence>
<dbReference type="AlphaFoldDB" id="A0A7E4UQG7"/>
<accession>A0A7E4UQG7</accession>
<evidence type="ECO:0000313" key="9">
    <source>
        <dbReference type="Proteomes" id="UP000492821"/>
    </source>
</evidence>